<dbReference type="AlphaFoldDB" id="D5UQ79"/>
<keyword evidence="3" id="KW-1185">Reference proteome</keyword>
<keyword evidence="1" id="KW-0472">Membrane</keyword>
<reference evidence="3" key="1">
    <citation type="submission" date="2010-03" db="EMBL/GenBank/DDBJ databases">
        <title>The complete chromosome of Tsukamurella paurometabola DSM 20162.</title>
        <authorList>
            <consortium name="US DOE Joint Genome Institute (JGI-PGF)"/>
            <person name="Lucas S."/>
            <person name="Copeland A."/>
            <person name="Lapidus A."/>
            <person name="Glavina del Rio T."/>
            <person name="Dalin E."/>
            <person name="Tice H."/>
            <person name="Bruce D."/>
            <person name="Goodwin L."/>
            <person name="Pitluck S."/>
            <person name="Kyrpides N."/>
            <person name="Mavromatis K."/>
            <person name="Ivanova N."/>
            <person name="Mikhailova N."/>
            <person name="Munk A.C."/>
            <person name="Brettin T."/>
            <person name="Detter J.C."/>
            <person name="Tapia R."/>
            <person name="Han C."/>
            <person name="Larimer F."/>
            <person name="Land M."/>
            <person name="Hauser L."/>
            <person name="Markowitz V."/>
            <person name="Cheng J.-F."/>
            <person name="Hugenholtz P."/>
            <person name="Woyke T."/>
            <person name="Wu D."/>
            <person name="Jando M."/>
            <person name="Brambilla E."/>
            <person name="Klenk H.-P."/>
            <person name="Eisen J.A."/>
        </authorList>
    </citation>
    <scope>NUCLEOTIDE SEQUENCE [LARGE SCALE GENOMIC DNA]</scope>
    <source>
        <strain evidence="3">ATCC 8368 / DSM 20162 / CCUG 35730 / CIP 100753 / JCM 10117 / KCTC 9821 / NBRC 16120 / NCIMB 702349 / NCTC 13040</strain>
    </source>
</reference>
<name>D5UQ79_TSUPD</name>
<dbReference type="eggNOG" id="ENOG502ZHX1">
    <property type="taxonomic scope" value="Bacteria"/>
</dbReference>
<accession>D5UQ79</accession>
<feature type="transmembrane region" description="Helical" evidence="1">
    <location>
        <begin position="39"/>
        <end position="58"/>
    </location>
</feature>
<dbReference type="NCBIfam" id="NF037996">
    <property type="entry name" value="B-4DMT"/>
    <property type="match status" value="1"/>
</dbReference>
<dbReference type="STRING" id="521096.Tpau_2240"/>
<protein>
    <submittedName>
        <fullName evidence="2">Uncharacterized protein</fullName>
    </submittedName>
</protein>
<evidence type="ECO:0000313" key="3">
    <source>
        <dbReference type="Proteomes" id="UP000001213"/>
    </source>
</evidence>
<dbReference type="KEGG" id="tpr:Tpau_2240"/>
<organism evidence="2 3">
    <name type="scientific">Tsukamurella paurometabola (strain ATCC 8368 / DSM 20162 / CCUG 35730 / CIP 100753 / JCM 10117 / KCTC 9821 / NBRC 16120 / NCIMB 702349 / NCTC 13040)</name>
    <name type="common">Corynebacterium paurometabolum</name>
    <dbReference type="NCBI Taxonomy" id="521096"/>
    <lineage>
        <taxon>Bacteria</taxon>
        <taxon>Bacillati</taxon>
        <taxon>Actinomycetota</taxon>
        <taxon>Actinomycetes</taxon>
        <taxon>Mycobacteriales</taxon>
        <taxon>Tsukamurellaceae</taxon>
        <taxon>Tsukamurella</taxon>
    </lineage>
</organism>
<dbReference type="EMBL" id="CP001966">
    <property type="protein sequence ID" value="ADG78849.1"/>
    <property type="molecule type" value="Genomic_DNA"/>
</dbReference>
<dbReference type="RefSeq" id="WP_013126871.1">
    <property type="nucleotide sequence ID" value="NC_014158.1"/>
</dbReference>
<feature type="transmembrane region" description="Helical" evidence="1">
    <location>
        <begin position="79"/>
        <end position="99"/>
    </location>
</feature>
<dbReference type="HOGENOM" id="CLU_098621_1_1_11"/>
<gene>
    <name evidence="2" type="ordered locus">Tpau_2240</name>
</gene>
<dbReference type="InterPro" id="IPR047958">
    <property type="entry name" value="B-4DMT-like"/>
</dbReference>
<keyword evidence="1" id="KW-0812">Transmembrane</keyword>
<proteinExistence type="predicted"/>
<evidence type="ECO:0000313" key="2">
    <source>
        <dbReference type="EMBL" id="ADG78849.1"/>
    </source>
</evidence>
<dbReference type="Proteomes" id="UP000001213">
    <property type="component" value="Chromosome"/>
</dbReference>
<keyword evidence="1" id="KW-1133">Transmembrane helix</keyword>
<reference evidence="2 3" key="2">
    <citation type="journal article" date="2011" name="Stand. Genomic Sci.">
        <title>Complete genome sequence of Tsukamurella paurometabola type strain (no. 33).</title>
        <authorList>
            <person name="Munk A.C."/>
            <person name="Lapidus A."/>
            <person name="Lucas S."/>
            <person name="Nolan M."/>
            <person name="Tice H."/>
            <person name="Cheng J.F."/>
            <person name="Del Rio T.G."/>
            <person name="Goodwin L."/>
            <person name="Pitluck S."/>
            <person name="Liolios K."/>
            <person name="Huntemann M."/>
            <person name="Ivanova N."/>
            <person name="Mavromatis K."/>
            <person name="Mikhailova N."/>
            <person name="Pati A."/>
            <person name="Chen A."/>
            <person name="Palaniappan K."/>
            <person name="Tapia R."/>
            <person name="Han C."/>
            <person name="Land M."/>
            <person name="Hauser L."/>
            <person name="Chang Y.J."/>
            <person name="Jeffries C.D."/>
            <person name="Brettin T."/>
            <person name="Yasawong M."/>
            <person name="Brambilla E.M."/>
            <person name="Rohde M."/>
            <person name="Sikorski J."/>
            <person name="Goker M."/>
            <person name="Detter J.C."/>
            <person name="Woyke T."/>
            <person name="Bristow J."/>
            <person name="Eisen J.A."/>
            <person name="Markowitz V."/>
            <person name="Hugenholtz P."/>
            <person name="Kyrpides N.C."/>
            <person name="Klenk H.P."/>
        </authorList>
    </citation>
    <scope>NUCLEOTIDE SEQUENCE [LARGE SCALE GENOMIC DNA]</scope>
    <source>
        <strain evidence="3">ATCC 8368 / DSM 20162 / CCUG 35730 / CIP 100753 / JCM 10117 / KCTC 9821 / NBRC 16120 / NCIMB 702349 / NCTC 13040</strain>
    </source>
</reference>
<evidence type="ECO:0000256" key="1">
    <source>
        <dbReference type="SAM" id="Phobius"/>
    </source>
</evidence>
<sequence>MKPWLLRGIALAVLMVAVRCVLGWGITTFPTVGTPQRFAAVAVVIAVAMVFGGYDGLIDARRYPDADKGVDLTSRWFKSALFAGVVSGAVCWAVGTWLLPGIGQGSLPFELVIGACFTTLLIVIPASIGTVTGRRLATRNAVPAG</sequence>
<feature type="transmembrane region" description="Helical" evidence="1">
    <location>
        <begin position="111"/>
        <end position="131"/>
    </location>
</feature>